<reference evidence="1" key="1">
    <citation type="submission" date="2020-05" db="EMBL/GenBank/DDBJ databases">
        <authorList>
            <person name="Chiriac C."/>
            <person name="Salcher M."/>
            <person name="Ghai R."/>
            <person name="Kavagutti S V."/>
        </authorList>
    </citation>
    <scope>NUCLEOTIDE SEQUENCE</scope>
</reference>
<name>A0A6J5RZB4_9CAUD</name>
<protein>
    <submittedName>
        <fullName evidence="1">Uncharacterized protein</fullName>
    </submittedName>
</protein>
<sequence length="214" mass="23724">MSKVILIVTPTDKFSNVSPFSFHKVELENAEIKSLEKVIAGQNENAQPAVEMLGTMWMEYHGDFAVGIFIDLKAEINGQIVDGKRMPSPLNPFATLIKRAAIWAKRGRNPKEIAPVAGTVAICKLDEEGNPVTMTEVEAAFVVGEFSEFLGGRYIGSEDFDQRFLNWMNTKEVESALQDAAREINKMRNSAEGEILSLGDMPFSGDSDEKEYVN</sequence>
<organism evidence="1">
    <name type="scientific">uncultured Caudovirales phage</name>
    <dbReference type="NCBI Taxonomy" id="2100421"/>
    <lineage>
        <taxon>Viruses</taxon>
        <taxon>Duplodnaviria</taxon>
        <taxon>Heunggongvirae</taxon>
        <taxon>Uroviricota</taxon>
        <taxon>Caudoviricetes</taxon>
        <taxon>Peduoviridae</taxon>
        <taxon>Maltschvirus</taxon>
        <taxon>Maltschvirus maltsch</taxon>
    </lineage>
</organism>
<dbReference type="EMBL" id="LR797285">
    <property type="protein sequence ID" value="CAB4199191.1"/>
    <property type="molecule type" value="Genomic_DNA"/>
</dbReference>
<accession>A0A6J5RZB4</accession>
<gene>
    <name evidence="1" type="ORF">UFOVP1336_18</name>
</gene>
<evidence type="ECO:0000313" key="1">
    <source>
        <dbReference type="EMBL" id="CAB4199191.1"/>
    </source>
</evidence>
<proteinExistence type="predicted"/>